<dbReference type="InterPro" id="IPR009075">
    <property type="entry name" value="AcylCo_DH/oxidase_C"/>
</dbReference>
<feature type="domain" description="Acyl-CoA dehydrogenase/oxidase C-terminal" evidence="7">
    <location>
        <begin position="230"/>
        <end position="379"/>
    </location>
</feature>
<dbReference type="Pfam" id="PF02770">
    <property type="entry name" value="Acyl-CoA_dh_M"/>
    <property type="match status" value="1"/>
</dbReference>
<keyword evidence="5 6" id="KW-0560">Oxidoreductase</keyword>
<evidence type="ECO:0000256" key="6">
    <source>
        <dbReference type="RuleBase" id="RU362125"/>
    </source>
</evidence>
<feature type="domain" description="Acyl-CoA oxidase/dehydrogenase middle" evidence="8">
    <location>
        <begin position="122"/>
        <end position="217"/>
    </location>
</feature>
<dbReference type="RefSeq" id="WP_031543466.1">
    <property type="nucleotide sequence ID" value="NZ_JANSWH010000028.1"/>
</dbReference>
<evidence type="ECO:0000259" key="7">
    <source>
        <dbReference type="Pfam" id="PF00441"/>
    </source>
</evidence>
<accession>A0A2G3E0Y3</accession>
<comment type="similarity">
    <text evidence="2 6">Belongs to the acyl-CoA dehydrogenase family.</text>
</comment>
<dbReference type="InterPro" id="IPR006089">
    <property type="entry name" value="Acyl-CoA_DH_CS"/>
</dbReference>
<keyword evidence="4 6" id="KW-0274">FAD</keyword>
<dbReference type="SUPFAM" id="SSF56645">
    <property type="entry name" value="Acyl-CoA dehydrogenase NM domain-like"/>
    <property type="match status" value="1"/>
</dbReference>
<dbReference type="InterPro" id="IPR037069">
    <property type="entry name" value="AcylCoA_DH/ox_N_sf"/>
</dbReference>
<reference evidence="10 11" key="1">
    <citation type="submission" date="2017-10" db="EMBL/GenBank/DDBJ databases">
        <title>Resolving the taxonomy of Roseburia spp., Eubacterium rectale and Agathobacter spp. through phylogenomic analysis.</title>
        <authorList>
            <person name="Sheridan P.O."/>
            <person name="Walker A.W."/>
            <person name="Duncan S.H."/>
            <person name="Scott K.P."/>
            <person name="Toole P.W.O."/>
            <person name="Luis P."/>
            <person name="Flint H.J."/>
        </authorList>
    </citation>
    <scope>NUCLEOTIDE SEQUENCE [LARGE SCALE GENOMIC DNA]</scope>
    <source>
        <strain evidence="10 11">JK623</strain>
    </source>
</reference>
<comment type="cofactor">
    <cofactor evidence="1 6">
        <name>FAD</name>
        <dbReference type="ChEBI" id="CHEBI:57692"/>
    </cofactor>
</comment>
<dbReference type="FunFam" id="1.10.540.10:FF:000002">
    <property type="entry name" value="Acyl-CoA dehydrogenase FadE19"/>
    <property type="match status" value="1"/>
</dbReference>
<sequence>MILSKEHELMRKNFRNFAETEFTKEIQDELDETGEFNWEIWNKMAKYGFAGTKIPVEYGGQGGDTLSYVLMNEEFARVCPVLAIYANTPNSLGGGPLLACGTEEQLQKYLTPAAQGKKHIVFALTEPGAGSDPGSMTTKAVQDGEYFVLNGRKCFISGAPFADYAIVYARTDLQSKGPKGISMFIVDMKLPGVSCGKPEHKMGINGYPTSDIILEDVRVHQSDLLGPLHKGYAVAMKTLDGGRIGVAAQSLGCAQGALEESIAYAKERKQFGKPISYNQGISFMLADMATEIEAARTLLYTTAQAKDAGDPNASMLCSMAKYYCSEMANRVCAKAVQIHGGYGYIKEYKVERFYRDARIMTLYEGTSQVQQIVISRSLLK</sequence>
<organism evidence="10 11">
    <name type="scientific">Agathobacter ruminis</name>
    <dbReference type="NCBI Taxonomy" id="1712665"/>
    <lineage>
        <taxon>Bacteria</taxon>
        <taxon>Bacillati</taxon>
        <taxon>Bacillota</taxon>
        <taxon>Clostridia</taxon>
        <taxon>Lachnospirales</taxon>
        <taxon>Lachnospiraceae</taxon>
        <taxon>Agathobacter</taxon>
    </lineage>
</organism>
<keyword evidence="3 6" id="KW-0285">Flavoprotein</keyword>
<dbReference type="Pfam" id="PF02771">
    <property type="entry name" value="Acyl-CoA_dh_N"/>
    <property type="match status" value="1"/>
</dbReference>
<name>A0A2G3E0Y3_9FIRM</name>
<dbReference type="Gene3D" id="1.10.540.10">
    <property type="entry name" value="Acyl-CoA dehydrogenase/oxidase, N-terminal domain"/>
    <property type="match status" value="1"/>
</dbReference>
<dbReference type="EMBL" id="PDYG01000100">
    <property type="protein sequence ID" value="PHU36946.1"/>
    <property type="molecule type" value="Genomic_DNA"/>
</dbReference>
<dbReference type="GO" id="GO:0050660">
    <property type="term" value="F:flavin adenine dinucleotide binding"/>
    <property type="evidence" value="ECO:0007669"/>
    <property type="project" value="InterPro"/>
</dbReference>
<evidence type="ECO:0000259" key="8">
    <source>
        <dbReference type="Pfam" id="PF02770"/>
    </source>
</evidence>
<dbReference type="SUPFAM" id="SSF47203">
    <property type="entry name" value="Acyl-CoA dehydrogenase C-terminal domain-like"/>
    <property type="match status" value="1"/>
</dbReference>
<dbReference type="FunFam" id="2.40.110.10:FF:000001">
    <property type="entry name" value="Acyl-CoA dehydrogenase, mitochondrial"/>
    <property type="match status" value="1"/>
</dbReference>
<dbReference type="PROSITE" id="PS00072">
    <property type="entry name" value="ACYL_COA_DH_1"/>
    <property type="match status" value="1"/>
</dbReference>
<dbReference type="Proteomes" id="UP000224563">
    <property type="component" value="Unassembled WGS sequence"/>
</dbReference>
<dbReference type="PANTHER" id="PTHR43884">
    <property type="entry name" value="ACYL-COA DEHYDROGENASE"/>
    <property type="match status" value="1"/>
</dbReference>
<dbReference type="Gene3D" id="2.40.110.10">
    <property type="entry name" value="Butyryl-CoA Dehydrogenase, subunit A, domain 2"/>
    <property type="match status" value="1"/>
</dbReference>
<evidence type="ECO:0000313" key="10">
    <source>
        <dbReference type="EMBL" id="PHU36946.1"/>
    </source>
</evidence>
<reference evidence="10 11" key="2">
    <citation type="submission" date="2017-10" db="EMBL/GenBank/DDBJ databases">
        <authorList>
            <person name="Banno H."/>
            <person name="Chua N.-H."/>
        </authorList>
    </citation>
    <scope>NUCLEOTIDE SEQUENCE [LARGE SCALE GENOMIC DNA]</scope>
    <source>
        <strain evidence="10 11">JK623</strain>
    </source>
</reference>
<dbReference type="InterPro" id="IPR046373">
    <property type="entry name" value="Acyl-CoA_Oxase/DH_mid-dom_sf"/>
</dbReference>
<dbReference type="Pfam" id="PF00441">
    <property type="entry name" value="Acyl-CoA_dh_1"/>
    <property type="match status" value="1"/>
</dbReference>
<dbReference type="Gene3D" id="1.20.140.10">
    <property type="entry name" value="Butyryl-CoA Dehydrogenase, subunit A, domain 3"/>
    <property type="match status" value="1"/>
</dbReference>
<dbReference type="PROSITE" id="PS00073">
    <property type="entry name" value="ACYL_COA_DH_2"/>
    <property type="match status" value="1"/>
</dbReference>
<evidence type="ECO:0000259" key="9">
    <source>
        <dbReference type="Pfam" id="PF02771"/>
    </source>
</evidence>
<keyword evidence="11" id="KW-1185">Reference proteome</keyword>
<dbReference type="InterPro" id="IPR013786">
    <property type="entry name" value="AcylCoA_DH/ox_N"/>
</dbReference>
<evidence type="ECO:0000256" key="3">
    <source>
        <dbReference type="ARBA" id="ARBA00022630"/>
    </source>
</evidence>
<dbReference type="AlphaFoldDB" id="A0A2G3E0Y3"/>
<dbReference type="GO" id="GO:0003995">
    <property type="term" value="F:acyl-CoA dehydrogenase activity"/>
    <property type="evidence" value="ECO:0007669"/>
    <property type="project" value="InterPro"/>
</dbReference>
<evidence type="ECO:0000256" key="5">
    <source>
        <dbReference type="ARBA" id="ARBA00023002"/>
    </source>
</evidence>
<gene>
    <name evidence="10" type="ORF">CSX02_10620</name>
</gene>
<dbReference type="InterPro" id="IPR036250">
    <property type="entry name" value="AcylCo_DH-like_C"/>
</dbReference>
<evidence type="ECO:0000256" key="4">
    <source>
        <dbReference type="ARBA" id="ARBA00022827"/>
    </source>
</evidence>
<dbReference type="PIRSF" id="PIRSF016578">
    <property type="entry name" value="HsaA"/>
    <property type="match status" value="1"/>
</dbReference>
<dbReference type="PANTHER" id="PTHR43884:SF12">
    <property type="entry name" value="ISOVALERYL-COA DEHYDROGENASE, MITOCHONDRIAL-RELATED"/>
    <property type="match status" value="1"/>
</dbReference>
<feature type="domain" description="Acyl-CoA dehydrogenase/oxidase N-terminal" evidence="9">
    <location>
        <begin position="4"/>
        <end position="117"/>
    </location>
</feature>
<protein>
    <submittedName>
        <fullName evidence="10">Acyl-CoA dehydrogenase</fullName>
    </submittedName>
</protein>
<dbReference type="InterPro" id="IPR009100">
    <property type="entry name" value="AcylCoA_DH/oxidase_NM_dom_sf"/>
</dbReference>
<dbReference type="FunFam" id="1.20.140.10:FF:000004">
    <property type="entry name" value="Acyl-CoA dehydrogenase FadE25"/>
    <property type="match status" value="1"/>
</dbReference>
<evidence type="ECO:0000313" key="11">
    <source>
        <dbReference type="Proteomes" id="UP000224563"/>
    </source>
</evidence>
<evidence type="ECO:0000256" key="1">
    <source>
        <dbReference type="ARBA" id="ARBA00001974"/>
    </source>
</evidence>
<evidence type="ECO:0000256" key="2">
    <source>
        <dbReference type="ARBA" id="ARBA00009347"/>
    </source>
</evidence>
<comment type="caution">
    <text evidence="10">The sequence shown here is derived from an EMBL/GenBank/DDBJ whole genome shotgun (WGS) entry which is preliminary data.</text>
</comment>
<proteinExistence type="inferred from homology"/>
<dbReference type="InterPro" id="IPR006091">
    <property type="entry name" value="Acyl-CoA_Oxase/DH_mid-dom"/>
</dbReference>